<organism evidence="2 3">
    <name type="scientific">Cirrhinus mrigala</name>
    <name type="common">Mrigala</name>
    <dbReference type="NCBI Taxonomy" id="683832"/>
    <lineage>
        <taxon>Eukaryota</taxon>
        <taxon>Metazoa</taxon>
        <taxon>Chordata</taxon>
        <taxon>Craniata</taxon>
        <taxon>Vertebrata</taxon>
        <taxon>Euteleostomi</taxon>
        <taxon>Actinopterygii</taxon>
        <taxon>Neopterygii</taxon>
        <taxon>Teleostei</taxon>
        <taxon>Ostariophysi</taxon>
        <taxon>Cypriniformes</taxon>
        <taxon>Cyprinidae</taxon>
        <taxon>Labeoninae</taxon>
        <taxon>Labeonini</taxon>
        <taxon>Cirrhinus</taxon>
    </lineage>
</organism>
<reference evidence="2 3" key="1">
    <citation type="submission" date="2024-05" db="EMBL/GenBank/DDBJ databases">
        <title>Genome sequencing and assembly of Indian major carp, Cirrhinus mrigala (Hamilton, 1822).</title>
        <authorList>
            <person name="Mohindra V."/>
            <person name="Chowdhury L.M."/>
            <person name="Lal K."/>
            <person name="Jena J.K."/>
        </authorList>
    </citation>
    <scope>NUCLEOTIDE SEQUENCE [LARGE SCALE GENOMIC DNA]</scope>
    <source>
        <strain evidence="2">CM1030</strain>
        <tissue evidence="2">Blood</tissue>
    </source>
</reference>
<keyword evidence="3" id="KW-1185">Reference proteome</keyword>
<feature type="compositionally biased region" description="Basic and acidic residues" evidence="1">
    <location>
        <begin position="8"/>
        <end position="23"/>
    </location>
</feature>
<proteinExistence type="predicted"/>
<gene>
    <name evidence="2" type="ORF">M9458_017682</name>
</gene>
<dbReference type="EMBL" id="JAMKFB020000008">
    <property type="protein sequence ID" value="KAL0186012.1"/>
    <property type="molecule type" value="Genomic_DNA"/>
</dbReference>
<feature type="compositionally biased region" description="Polar residues" evidence="1">
    <location>
        <begin position="72"/>
        <end position="82"/>
    </location>
</feature>
<accession>A0ABD0QJE3</accession>
<feature type="compositionally biased region" description="Basic and acidic residues" evidence="1">
    <location>
        <begin position="53"/>
        <end position="71"/>
    </location>
</feature>
<name>A0ABD0QJE3_CIRMR</name>
<protein>
    <submittedName>
        <fullName evidence="2">Uncharacterized protein</fullName>
    </submittedName>
</protein>
<feature type="region of interest" description="Disordered" evidence="1">
    <location>
        <begin position="111"/>
        <end position="132"/>
    </location>
</feature>
<evidence type="ECO:0000256" key="1">
    <source>
        <dbReference type="SAM" id="MobiDB-lite"/>
    </source>
</evidence>
<sequence>ATDAFTEFTRHAEEPRGATERRERGRHTGRKEGRRGTNSIGERRRKRENGLPTHREKEKGSVRREKRDHNRTSTTEGTQRTPFSFLMPLDNDDDGFSEVSVSAASIAFSGTHPLQAPGSPTTAPGPWLVPSPHKLSQVLEGKRLSQNKGGL</sequence>
<dbReference type="AlphaFoldDB" id="A0ABD0QJE3"/>
<dbReference type="Proteomes" id="UP001529510">
    <property type="component" value="Unassembled WGS sequence"/>
</dbReference>
<feature type="non-terminal residue" evidence="2">
    <location>
        <position position="1"/>
    </location>
</feature>
<evidence type="ECO:0000313" key="3">
    <source>
        <dbReference type="Proteomes" id="UP001529510"/>
    </source>
</evidence>
<comment type="caution">
    <text evidence="2">The sequence shown here is derived from an EMBL/GenBank/DDBJ whole genome shotgun (WGS) entry which is preliminary data.</text>
</comment>
<evidence type="ECO:0000313" key="2">
    <source>
        <dbReference type="EMBL" id="KAL0186012.1"/>
    </source>
</evidence>
<feature type="region of interest" description="Disordered" evidence="1">
    <location>
        <begin position="1"/>
        <end position="95"/>
    </location>
</feature>
<feature type="non-terminal residue" evidence="2">
    <location>
        <position position="151"/>
    </location>
</feature>